<sequence length="299" mass="32140">MTVPEQNRPWHGVLVATALPLRDDLSVDYEAFAAHCAWLVENGCDGVVPNGSLGEYQVLTPEERARVVETAVEAVGGQRVIPGVAAYGSAEARRWAEQAREAGCAAVMLLPPNAYRADERSVRAHYAAVAEVGLPVVAYNNPHDTKVDLTPELLARLHADGHIQAVKEFSGDVRRAYRIAELAPELDLLIGADDVLLELATAGAKGWVAGYPNALPRATVELYRAAVAGDLATAVPLYRQLHPLLRWDSRTEFVQAIKLSMDIVGRPGGACRPPRVPLLPEQEKAVRAATEQAVADGLG</sequence>
<dbReference type="Gene3D" id="3.20.20.70">
    <property type="entry name" value="Aldolase class I"/>
    <property type="match status" value="1"/>
</dbReference>
<dbReference type="SUPFAM" id="SSF51569">
    <property type="entry name" value="Aldolase"/>
    <property type="match status" value="1"/>
</dbReference>
<dbReference type="PRINTS" id="PR00146">
    <property type="entry name" value="DHPICSNTHASE"/>
</dbReference>
<dbReference type="EC" id="4.3.3.7" evidence="3"/>
<dbReference type="PANTHER" id="PTHR12128:SF72">
    <property type="entry name" value="DIHYDRODIPICOLINATE SYNTHASE"/>
    <property type="match status" value="1"/>
</dbReference>
<dbReference type="Pfam" id="PF00701">
    <property type="entry name" value="DHDPS"/>
    <property type="match status" value="1"/>
</dbReference>
<name>A0ABV6XGW6_9ACTN</name>
<evidence type="ECO:0000256" key="2">
    <source>
        <dbReference type="PIRNR" id="PIRNR001365"/>
    </source>
</evidence>
<dbReference type="EC" id="4.2.1.41" evidence="3"/>
<evidence type="ECO:0000256" key="1">
    <source>
        <dbReference type="ARBA" id="ARBA00023239"/>
    </source>
</evidence>
<dbReference type="Proteomes" id="UP001592581">
    <property type="component" value="Unassembled WGS sequence"/>
</dbReference>
<dbReference type="GO" id="GO:0047448">
    <property type="term" value="F:5-dehydro-4-deoxyglucarate dehydratase activity"/>
    <property type="evidence" value="ECO:0007669"/>
    <property type="project" value="UniProtKB-EC"/>
</dbReference>
<evidence type="ECO:0000313" key="3">
    <source>
        <dbReference type="EMBL" id="MFC1437495.1"/>
    </source>
</evidence>
<dbReference type="RefSeq" id="WP_380562874.1">
    <property type="nucleotide sequence ID" value="NZ_JBEUKS010000001.1"/>
</dbReference>
<keyword evidence="4" id="KW-1185">Reference proteome</keyword>
<comment type="caution">
    <text evidence="3">The sequence shown here is derived from an EMBL/GenBank/DDBJ whole genome shotgun (WGS) entry which is preliminary data.</text>
</comment>
<evidence type="ECO:0000313" key="4">
    <source>
        <dbReference type="Proteomes" id="UP001592581"/>
    </source>
</evidence>
<reference evidence="3 4" key="1">
    <citation type="submission" date="2024-06" db="EMBL/GenBank/DDBJ databases">
        <authorList>
            <person name="Lee S.D."/>
        </authorList>
    </citation>
    <scope>NUCLEOTIDE SEQUENCE [LARGE SCALE GENOMIC DNA]</scope>
    <source>
        <strain evidence="3 4">N1-10</strain>
    </source>
</reference>
<dbReference type="InterPro" id="IPR002220">
    <property type="entry name" value="DapA-like"/>
</dbReference>
<accession>A0ABV6XGW6</accession>
<dbReference type="EC" id="4.1.3.3" evidence="3"/>
<comment type="similarity">
    <text evidence="2">Belongs to the DapA family.</text>
</comment>
<protein>
    <submittedName>
        <fullName evidence="3">Dihydrodipicolinate synthase family protein</fullName>
        <ecNumber evidence="3">4.1.3.3</ecNumber>
        <ecNumber evidence="3">4.2.1.41</ecNumber>
        <ecNumber evidence="3">4.3.3.7</ecNumber>
    </submittedName>
</protein>
<dbReference type="PIRSF" id="PIRSF001365">
    <property type="entry name" value="DHDPS"/>
    <property type="match status" value="1"/>
</dbReference>
<dbReference type="InterPro" id="IPR013785">
    <property type="entry name" value="Aldolase_TIM"/>
</dbReference>
<dbReference type="PANTHER" id="PTHR12128">
    <property type="entry name" value="DIHYDRODIPICOLINATE SYNTHASE"/>
    <property type="match status" value="1"/>
</dbReference>
<dbReference type="CDD" id="cd00408">
    <property type="entry name" value="DHDPS-like"/>
    <property type="match status" value="1"/>
</dbReference>
<gene>
    <name evidence="3" type="ORF">ABUW04_04430</name>
</gene>
<proteinExistence type="inferred from homology"/>
<dbReference type="GO" id="GO:0008840">
    <property type="term" value="F:4-hydroxy-tetrahydrodipicolinate synthase activity"/>
    <property type="evidence" value="ECO:0007669"/>
    <property type="project" value="UniProtKB-EC"/>
</dbReference>
<keyword evidence="1 2" id="KW-0456">Lyase</keyword>
<dbReference type="SMART" id="SM01130">
    <property type="entry name" value="DHDPS"/>
    <property type="match status" value="1"/>
</dbReference>
<organism evidence="3 4">
    <name type="scientific">Streptacidiphilus jeojiensis</name>
    <dbReference type="NCBI Taxonomy" id="3229225"/>
    <lineage>
        <taxon>Bacteria</taxon>
        <taxon>Bacillati</taxon>
        <taxon>Actinomycetota</taxon>
        <taxon>Actinomycetes</taxon>
        <taxon>Kitasatosporales</taxon>
        <taxon>Streptomycetaceae</taxon>
        <taxon>Streptacidiphilus</taxon>
    </lineage>
</organism>
<dbReference type="EMBL" id="JBEUKS010000001">
    <property type="protein sequence ID" value="MFC1437495.1"/>
    <property type="molecule type" value="Genomic_DNA"/>
</dbReference>
<dbReference type="GO" id="GO:0008747">
    <property type="term" value="F:N-acetylneuraminate lyase activity"/>
    <property type="evidence" value="ECO:0007669"/>
    <property type="project" value="UniProtKB-EC"/>
</dbReference>